<dbReference type="Proteomes" id="UP000736787">
    <property type="component" value="Unassembled WGS sequence"/>
</dbReference>
<evidence type="ECO:0000313" key="4">
    <source>
        <dbReference type="EMBL" id="KAG2968805.1"/>
    </source>
</evidence>
<sequence length="64" mass="7230">MEGAEDEALPAEEEHRQRVRTRLMGARHVPVARVDVVVLKDPKNYRSNERSTSREVEASNSRGG</sequence>
<protein>
    <submittedName>
        <fullName evidence="4">Uncharacterized protein</fullName>
    </submittedName>
</protein>
<feature type="compositionally biased region" description="Basic and acidic residues" evidence="1">
    <location>
        <begin position="42"/>
        <end position="57"/>
    </location>
</feature>
<evidence type="ECO:0000313" key="3">
    <source>
        <dbReference type="EMBL" id="KAG2916110.1"/>
    </source>
</evidence>
<dbReference type="Proteomes" id="UP000774804">
    <property type="component" value="Unassembled WGS sequence"/>
</dbReference>
<reference evidence="4" key="1">
    <citation type="submission" date="2018-10" db="EMBL/GenBank/DDBJ databases">
        <title>Effector identification in a new, highly contiguous assembly of the strawberry crown rot pathogen Phytophthora cactorum.</title>
        <authorList>
            <person name="Armitage A.D."/>
            <person name="Nellist C.F."/>
            <person name="Bates H."/>
            <person name="Vickerstaff R.J."/>
            <person name="Harrison R.J."/>
        </authorList>
    </citation>
    <scope>NUCLEOTIDE SEQUENCE</scope>
    <source>
        <strain evidence="3">4032</strain>
        <strain evidence="2">4040</strain>
        <strain evidence="4">P415</strain>
        <strain evidence="5">P421</strain>
    </source>
</reference>
<proteinExistence type="predicted"/>
<dbReference type="EMBL" id="RCML01000833">
    <property type="protein sequence ID" value="KAG2968805.1"/>
    <property type="molecule type" value="Genomic_DNA"/>
</dbReference>
<gene>
    <name evidence="3" type="ORF">PC115_g11152</name>
    <name evidence="2" type="ORF">PC117_g21451</name>
    <name evidence="4" type="ORF">PC118_g17798</name>
    <name evidence="5" type="ORF">PC129_g18562</name>
</gene>
<evidence type="ECO:0000313" key="6">
    <source>
        <dbReference type="Proteomes" id="UP000697107"/>
    </source>
</evidence>
<accession>A0A8T1FEX3</accession>
<feature type="region of interest" description="Disordered" evidence="1">
    <location>
        <begin position="42"/>
        <end position="64"/>
    </location>
</feature>
<comment type="caution">
    <text evidence="4">The sequence shown here is derived from an EMBL/GenBank/DDBJ whole genome shotgun (WGS) entry which is preliminary data.</text>
</comment>
<dbReference type="EMBL" id="RCMV01001094">
    <property type="protein sequence ID" value="KAG3210437.1"/>
    <property type="molecule type" value="Genomic_DNA"/>
</dbReference>
<evidence type="ECO:0000313" key="5">
    <source>
        <dbReference type="EMBL" id="KAG3210437.1"/>
    </source>
</evidence>
<organism evidence="4 6">
    <name type="scientific">Phytophthora cactorum</name>
    <dbReference type="NCBI Taxonomy" id="29920"/>
    <lineage>
        <taxon>Eukaryota</taxon>
        <taxon>Sar</taxon>
        <taxon>Stramenopiles</taxon>
        <taxon>Oomycota</taxon>
        <taxon>Peronosporomycetes</taxon>
        <taxon>Peronosporales</taxon>
        <taxon>Peronosporaceae</taxon>
        <taxon>Phytophthora</taxon>
    </lineage>
</organism>
<dbReference type="AlphaFoldDB" id="A0A8T1FEX3"/>
<dbReference type="EMBL" id="RCMI01000344">
    <property type="protein sequence ID" value="KAG2916110.1"/>
    <property type="molecule type" value="Genomic_DNA"/>
</dbReference>
<evidence type="ECO:0000313" key="2">
    <source>
        <dbReference type="EMBL" id="KAG2902556.1"/>
    </source>
</evidence>
<dbReference type="EMBL" id="RCMK01001083">
    <property type="protein sequence ID" value="KAG2902556.1"/>
    <property type="molecule type" value="Genomic_DNA"/>
</dbReference>
<dbReference type="Proteomes" id="UP000760860">
    <property type="component" value="Unassembled WGS sequence"/>
</dbReference>
<evidence type="ECO:0000256" key="1">
    <source>
        <dbReference type="SAM" id="MobiDB-lite"/>
    </source>
</evidence>
<dbReference type="Proteomes" id="UP000697107">
    <property type="component" value="Unassembled WGS sequence"/>
</dbReference>
<name>A0A8T1FEX3_9STRA</name>